<keyword evidence="4 6" id="KW-0175">Coiled coil</keyword>
<evidence type="ECO:0000256" key="3">
    <source>
        <dbReference type="ARBA" id="ARBA00022840"/>
    </source>
</evidence>
<comment type="caution">
    <text evidence="8">The sequence shown here is derived from an EMBL/GenBank/DDBJ whole genome shotgun (WGS) entry which is preliminary data.</text>
</comment>
<feature type="region of interest" description="Disordered" evidence="7">
    <location>
        <begin position="2127"/>
        <end position="2153"/>
    </location>
</feature>
<feature type="region of interest" description="Disordered" evidence="7">
    <location>
        <begin position="1912"/>
        <end position="2080"/>
    </location>
</feature>
<evidence type="ECO:0000256" key="5">
    <source>
        <dbReference type="ARBA" id="ARBA00023175"/>
    </source>
</evidence>
<dbReference type="EMBL" id="NWUJ01000001">
    <property type="protein sequence ID" value="PFH37987.1"/>
    <property type="molecule type" value="Genomic_DNA"/>
</dbReference>
<dbReference type="PROSITE" id="PS51257">
    <property type="entry name" value="PROKAR_LIPOPROTEIN"/>
    <property type="match status" value="1"/>
</dbReference>
<keyword evidence="5" id="KW-0505">Motor protein</keyword>
<feature type="region of interest" description="Disordered" evidence="7">
    <location>
        <begin position="660"/>
        <end position="679"/>
    </location>
</feature>
<feature type="region of interest" description="Disordered" evidence="7">
    <location>
        <begin position="989"/>
        <end position="1044"/>
    </location>
</feature>
<feature type="compositionally biased region" description="Low complexity" evidence="7">
    <location>
        <begin position="889"/>
        <end position="916"/>
    </location>
</feature>
<keyword evidence="2" id="KW-0547">Nucleotide-binding</keyword>
<feature type="coiled-coil region" evidence="6">
    <location>
        <begin position="285"/>
        <end position="522"/>
    </location>
</feature>
<feature type="compositionally biased region" description="Basic and acidic residues" evidence="7">
    <location>
        <begin position="670"/>
        <end position="679"/>
    </location>
</feature>
<gene>
    <name evidence="8" type="ORF">BESB_003280</name>
</gene>
<evidence type="ECO:0000313" key="9">
    <source>
        <dbReference type="Proteomes" id="UP000224006"/>
    </source>
</evidence>
<feature type="compositionally biased region" description="Acidic residues" evidence="7">
    <location>
        <begin position="1263"/>
        <end position="1279"/>
    </location>
</feature>
<proteinExistence type="predicted"/>
<feature type="region of interest" description="Disordered" evidence="7">
    <location>
        <begin position="692"/>
        <end position="743"/>
    </location>
</feature>
<evidence type="ECO:0000256" key="4">
    <source>
        <dbReference type="ARBA" id="ARBA00023054"/>
    </source>
</evidence>
<feature type="compositionally biased region" description="Low complexity" evidence="7">
    <location>
        <begin position="1849"/>
        <end position="1861"/>
    </location>
</feature>
<feature type="region of interest" description="Disordered" evidence="7">
    <location>
        <begin position="1720"/>
        <end position="1861"/>
    </location>
</feature>
<feature type="compositionally biased region" description="Low complexity" evidence="7">
    <location>
        <begin position="1933"/>
        <end position="1943"/>
    </location>
</feature>
<keyword evidence="3" id="KW-0067">ATP-binding</keyword>
<dbReference type="KEGG" id="bbes:BESB_003280"/>
<sequence>MSRCASRSCSSCSCSCSRETFNRGSSSLWTGASCRSVSEPPRLLTSRQTSGSCCSLCCASVSENARREECAERAPAREPAGVAPECVAFRSSSSIRAKCSAASRGWRGDSTQRSHVPRKLSQSSDPPLRRLTGGIASWDDCASCGELGEARKRPRPVPRPSSRQQPASREQLRDQGGSQTRRTVADRLLEIDREYRAKFEAIESLSRRGSCSCSGDGSCSCCSQSGCQSTCKSYSASELSALGPDAGTHMLRYERECEQRHRKQVEQEVSRIRTLELSAIRLEESQKARQHLLSYKQELDRLHAERVTRLKLQEEAAAERLRKKENEIEKKGYALRQEISAQLRATQQQQRDHKRQWEIEQHALEVRAKDLDAREARILEKEERQGEAEKLNKQQLQLKLEAHRRSLEFQLQDSTAQLHRERLALEKDKQQVELAQQQQSKLEAQAKLHEAENEHLRNTIKQLEATADCAKKEKDQLHEQLRLANEVAQRLNGKLDSSEAELQSLRRQNASLQQQLSKKHEREQRYQRVHSRAVEELSSCIRNNRAASQDMERKATLLQEEFKRLQGEREKILATARDEAHRATADLTRKLLQAELMEERQLRCEKEREIQKAHAEMERLTHLKLEWQEKAQRLEGAVQACSEQRRQLLASLSATLRASAELDDAEDDAEKERTERRRDVLFQRHQRELKHFESARRFGRGDLKPDDQLPAEPRPERERCGALPRRPHRETDPRTTPPLVRTSDCLHCGKETAFATASGAINSTPLPAQGTPRSGRLGDAHLSLRGSVEEAPGSPCPSSVSFENADTSQHASPKPAHIPAPPPDGRRAPTPTKIDDLEQRVKSFIASLQTADKRPLCAAAQEHKTRSASPEDLPALALRGAESPRGLGAAALSQSPAAASRSRASLPPPRAAAQIKDAAALATPSRVGSPVSCSCPEIASLPAQGGASKGLSPDRGLGGDSTAQAFSSERPIALGASCALPDRVPKAPAGRKELCRDGGPEAALEGRWSPRLPDAGRPDPAALPDQTSLADGGQTYAQTRGSPILPRPCCSSRCGVGGGTSFPFSQRSSGEITDTDISVLLATCSSSSANPTGFPPCRPGAVSAPPLAFSPQTSHVVWAPRRSTKLTGGEKLAPHRSAQRPRSATGLLEGDARRLERRLQRRSSSPTSPKSPHTKDTERGAAKNARSGSPSARPLFGSHDGGNSALEVIRGGLEFGDESGGPGNAASAWGAGPRDRSGFTPRPTMGPFSRDQAVLLAAPADADSVDLEEGEVIDGEEAVGPENRESSIMSNATSLPGPASSPCLERLYRFPQKAQARGKRSPPSRHPAHAVAVDMPVSAAAASPQPRAPPRGTATTAAPPSLATRIASAQRSRSPSFFMFGQANEALRPLEARREARLSPSPRRLVCSGVWPVPAAAWKEGAARSAHAPVPGETLEPPAREAVGDASCPPIRSLASASVPQPDTPRAAPSPRQPLLARTGTEEEDVASSRGAAPQHGPSACVEASPLSARAAPTSLSRLVTDQPWASWGLPAVVQTVSGGLDAPALGTPSTDPFADLAKPDADIFFPAENCGGQPLMVDQSALRGACEFAEPLEATPTALRESLPAGRESGASECVEPIQKSISAMAPFFSAHVTRSASHEMNILEAAAHKASSDQPSECCSADLLSLALRQERTLAEGQVASETFEGDQLLAPAENCEVSPAPPCLHAARGRQLLAAEETGRAPEACGDRRSRCQARRLPVRRSASGSPASSHGRPAALRRSPEIPSSSPTLPPQGRDVADLRRKDDAETCFWQPLNRPQRSLAPHAEIRGADRGDPPEGPVCLMGEPDRSAWMNQSTARLQASHSRLPSSPSAVGAPSPLGSLSLPSRAFVPPHSSSFHAAIDPAVSSAAFVAAASARNDFVAQLPGPLASPSCSRAQHPRSRSPSPRPPSRAASRPADSPGLHAFHPLPAQPLLRVASPRPLSPSPSPRPCPAQETACASKAVSSSEAGSSFFGSAAAGPFPVAPSASACSASSSHSPVPQLAGAGARAPRGKSKSPVRGERRRPPASPRRDEPGSPPQWHVPELAPGPQPPHYPTGTAARALAACERPGATCSVCVPLARSPGSPAGVAPSPRCIPVPPVVQGLKRITGDTPPSRRGSPSLPRSPPGPLRMEIETLLSLGVLGTPGLTSGLPAAELCGITSPFSPAEAVTSAAAGGVGPFSESPSIARPFLPEDAVVELSVPLAVSYTVAAEMADRTDP</sequence>
<feature type="region of interest" description="Disordered" evidence="7">
    <location>
        <begin position="1424"/>
        <end position="1505"/>
    </location>
</feature>
<feature type="compositionally biased region" description="Low complexity" evidence="7">
    <location>
        <begin position="2136"/>
        <end position="2145"/>
    </location>
</feature>
<dbReference type="PANTHER" id="PTHR37739">
    <property type="entry name" value="KINESIN-LIKE PROTEIN KIN-12D"/>
    <property type="match status" value="1"/>
</dbReference>
<evidence type="ECO:0000256" key="2">
    <source>
        <dbReference type="ARBA" id="ARBA00022741"/>
    </source>
</evidence>
<evidence type="ECO:0000256" key="6">
    <source>
        <dbReference type="SAM" id="Coils"/>
    </source>
</evidence>
<feature type="compositionally biased region" description="Basic and acidic residues" evidence="7">
    <location>
        <begin position="1720"/>
        <end position="1733"/>
    </location>
</feature>
<feature type="region of interest" description="Disordered" evidence="7">
    <location>
        <begin position="149"/>
        <end position="183"/>
    </location>
</feature>
<dbReference type="GeneID" id="40305391"/>
<feature type="compositionally biased region" description="Polar residues" evidence="7">
    <location>
        <begin position="1025"/>
        <end position="1041"/>
    </location>
</feature>
<feature type="region of interest" description="Disordered" evidence="7">
    <location>
        <begin position="943"/>
        <end position="962"/>
    </location>
</feature>
<dbReference type="Proteomes" id="UP000224006">
    <property type="component" value="Chromosome I"/>
</dbReference>
<organism evidence="8 9">
    <name type="scientific">Besnoitia besnoiti</name>
    <name type="common">Apicomplexan protozoan</name>
    <dbReference type="NCBI Taxonomy" id="94643"/>
    <lineage>
        <taxon>Eukaryota</taxon>
        <taxon>Sar</taxon>
        <taxon>Alveolata</taxon>
        <taxon>Apicomplexa</taxon>
        <taxon>Conoidasida</taxon>
        <taxon>Coccidia</taxon>
        <taxon>Eucoccidiorida</taxon>
        <taxon>Eimeriorina</taxon>
        <taxon>Sarcocystidae</taxon>
        <taxon>Besnoitia</taxon>
    </lineage>
</organism>
<feature type="compositionally biased region" description="Basic and acidic residues" evidence="7">
    <location>
        <begin position="1779"/>
        <end position="1789"/>
    </location>
</feature>
<dbReference type="GO" id="GO:0005874">
    <property type="term" value="C:microtubule"/>
    <property type="evidence" value="ECO:0007669"/>
    <property type="project" value="UniProtKB-KW"/>
</dbReference>
<feature type="compositionally biased region" description="Basic and acidic residues" evidence="7">
    <location>
        <begin position="1808"/>
        <end position="1818"/>
    </location>
</feature>
<feature type="compositionally biased region" description="Polar residues" evidence="7">
    <location>
        <begin position="796"/>
        <end position="810"/>
    </location>
</feature>
<feature type="region of interest" description="Disordered" evidence="7">
    <location>
        <begin position="759"/>
        <end position="833"/>
    </location>
</feature>
<feature type="region of interest" description="Disordered" evidence="7">
    <location>
        <begin position="887"/>
        <end position="916"/>
    </location>
</feature>
<feature type="compositionally biased region" description="Low complexity" evidence="7">
    <location>
        <begin position="160"/>
        <end position="169"/>
    </location>
</feature>
<evidence type="ECO:0000313" key="8">
    <source>
        <dbReference type="EMBL" id="PFH37987.1"/>
    </source>
</evidence>
<feature type="compositionally biased region" description="Basic and acidic residues" evidence="7">
    <location>
        <begin position="692"/>
        <end position="720"/>
    </location>
</feature>
<feature type="region of interest" description="Disordered" evidence="7">
    <location>
        <begin position="1115"/>
        <end position="1248"/>
    </location>
</feature>
<dbReference type="OrthoDB" id="10352675at2759"/>
<feature type="region of interest" description="Disordered" evidence="7">
    <location>
        <begin position="1262"/>
        <end position="1300"/>
    </location>
</feature>
<feature type="compositionally biased region" description="Polar residues" evidence="7">
    <location>
        <begin position="113"/>
        <end position="125"/>
    </location>
</feature>
<dbReference type="VEuPathDB" id="ToxoDB:BESB_003280"/>
<protein>
    <submittedName>
        <fullName evidence="8">Uncharacterized protein</fullName>
    </submittedName>
</protein>
<keyword evidence="1" id="KW-0493">Microtubule</keyword>
<feature type="compositionally biased region" description="Low complexity" evidence="7">
    <location>
        <begin position="1982"/>
        <end position="2023"/>
    </location>
</feature>
<feature type="compositionally biased region" description="Basic and acidic residues" evidence="7">
    <location>
        <begin position="2041"/>
        <end position="2057"/>
    </location>
</feature>
<name>A0A2A9MPK3_BESBE</name>
<dbReference type="GO" id="GO:0005524">
    <property type="term" value="F:ATP binding"/>
    <property type="evidence" value="ECO:0007669"/>
    <property type="project" value="UniProtKB-KW"/>
</dbReference>
<evidence type="ECO:0000256" key="1">
    <source>
        <dbReference type="ARBA" id="ARBA00022701"/>
    </source>
</evidence>
<feature type="compositionally biased region" description="Low complexity" evidence="7">
    <location>
        <begin position="1162"/>
        <end position="1171"/>
    </location>
</feature>
<feature type="region of interest" description="Disordered" evidence="7">
    <location>
        <begin position="1339"/>
        <end position="1375"/>
    </location>
</feature>
<feature type="compositionally biased region" description="Low complexity" evidence="7">
    <location>
        <begin position="1339"/>
        <end position="1364"/>
    </location>
</feature>
<dbReference type="RefSeq" id="XP_029221996.1">
    <property type="nucleotide sequence ID" value="XM_029359083.1"/>
</dbReference>
<keyword evidence="9" id="KW-1185">Reference proteome</keyword>
<reference evidence="8 9" key="1">
    <citation type="submission" date="2017-09" db="EMBL/GenBank/DDBJ databases">
        <title>Genome sequencing of Besnoitia besnoiti strain Bb-Ger1.</title>
        <authorList>
            <person name="Schares G."/>
            <person name="Venepally P."/>
            <person name="Lorenzi H.A."/>
        </authorList>
    </citation>
    <scope>NUCLEOTIDE SEQUENCE [LARGE SCALE GENOMIC DNA]</scope>
    <source>
        <strain evidence="8 9">Bb-Ger1</strain>
    </source>
</reference>
<feature type="compositionally biased region" description="Pro residues" evidence="7">
    <location>
        <begin position="1964"/>
        <end position="1974"/>
    </location>
</feature>
<feature type="region of interest" description="Disordered" evidence="7">
    <location>
        <begin position="105"/>
        <end position="129"/>
    </location>
</feature>
<dbReference type="STRING" id="94643.A0A2A9MPK3"/>
<feature type="compositionally biased region" description="Basic and acidic residues" evidence="7">
    <location>
        <begin position="990"/>
        <end position="999"/>
    </location>
</feature>
<evidence type="ECO:0000256" key="7">
    <source>
        <dbReference type="SAM" id="MobiDB-lite"/>
    </source>
</evidence>
<accession>A0A2A9MPK3</accession>
<feature type="compositionally biased region" description="Polar residues" evidence="7">
    <location>
        <begin position="1834"/>
        <end position="1848"/>
    </location>
</feature>
<dbReference type="PANTHER" id="PTHR37739:SF8">
    <property type="entry name" value="KINESIN-LIKE PROTEIN KIN-12D"/>
    <property type="match status" value="1"/>
</dbReference>
<dbReference type="InterPro" id="IPR044986">
    <property type="entry name" value="KIF15/KIN-12"/>
</dbReference>